<evidence type="ECO:0000256" key="9">
    <source>
        <dbReference type="SAM" id="Phobius"/>
    </source>
</evidence>
<keyword evidence="5" id="KW-0547">Nucleotide-binding</keyword>
<dbReference type="GO" id="GO:0000155">
    <property type="term" value="F:phosphorelay sensor kinase activity"/>
    <property type="evidence" value="ECO:0007669"/>
    <property type="project" value="InterPro"/>
</dbReference>
<dbReference type="GO" id="GO:0005524">
    <property type="term" value="F:ATP binding"/>
    <property type="evidence" value="ECO:0007669"/>
    <property type="project" value="UniProtKB-KW"/>
</dbReference>
<dbReference type="InterPro" id="IPR036890">
    <property type="entry name" value="HATPase_C_sf"/>
</dbReference>
<keyword evidence="9" id="KW-0812">Transmembrane</keyword>
<evidence type="ECO:0000256" key="7">
    <source>
        <dbReference type="ARBA" id="ARBA00022840"/>
    </source>
</evidence>
<dbReference type="InterPro" id="IPR003661">
    <property type="entry name" value="HisK_dim/P_dom"/>
</dbReference>
<evidence type="ECO:0000256" key="6">
    <source>
        <dbReference type="ARBA" id="ARBA00022777"/>
    </source>
</evidence>
<feature type="transmembrane region" description="Helical" evidence="9">
    <location>
        <begin position="23"/>
        <end position="42"/>
    </location>
</feature>
<dbReference type="PANTHER" id="PTHR43711:SF26">
    <property type="entry name" value="SENSOR HISTIDINE KINASE RCSC"/>
    <property type="match status" value="1"/>
</dbReference>
<dbReference type="Gene3D" id="1.10.287.130">
    <property type="match status" value="1"/>
</dbReference>
<dbReference type="InterPro" id="IPR004358">
    <property type="entry name" value="Sig_transdc_His_kin-like_C"/>
</dbReference>
<keyword evidence="4" id="KW-0808">Transferase</keyword>
<accession>A0A3G3K2J9</accession>
<dbReference type="InterPro" id="IPR050736">
    <property type="entry name" value="Sensor_HK_Regulatory"/>
</dbReference>
<keyword evidence="7" id="KW-0067">ATP-binding</keyword>
<keyword evidence="9" id="KW-1133">Transmembrane helix</keyword>
<evidence type="ECO:0000256" key="5">
    <source>
        <dbReference type="ARBA" id="ARBA00022741"/>
    </source>
</evidence>
<dbReference type="InterPro" id="IPR036097">
    <property type="entry name" value="HisK_dim/P_sf"/>
</dbReference>
<dbReference type="Pfam" id="PF00512">
    <property type="entry name" value="HisKA"/>
    <property type="match status" value="1"/>
</dbReference>
<comment type="catalytic activity">
    <reaction evidence="1">
        <text>ATP + protein L-histidine = ADP + protein N-phospho-L-histidine.</text>
        <dbReference type="EC" id="2.7.13.3"/>
    </reaction>
</comment>
<proteinExistence type="predicted"/>
<dbReference type="PROSITE" id="PS50109">
    <property type="entry name" value="HIS_KIN"/>
    <property type="match status" value="1"/>
</dbReference>
<reference evidence="11 12" key="1">
    <citation type="submission" date="2018-10" db="EMBL/GenBank/DDBJ databases">
        <title>Genome Sequence of Cohnella sp.</title>
        <authorList>
            <person name="Srinivasan S."/>
            <person name="Kim M.K."/>
        </authorList>
    </citation>
    <scope>NUCLEOTIDE SEQUENCE [LARGE SCALE GENOMIC DNA]</scope>
    <source>
        <strain evidence="11 12">18JY8-7</strain>
    </source>
</reference>
<dbReference type="SMART" id="SM00388">
    <property type="entry name" value="HisKA"/>
    <property type="match status" value="1"/>
</dbReference>
<dbReference type="SMART" id="SM00387">
    <property type="entry name" value="HATPase_c"/>
    <property type="match status" value="1"/>
</dbReference>
<dbReference type="RefSeq" id="WP_123042742.1">
    <property type="nucleotide sequence ID" value="NZ_CP033433.1"/>
</dbReference>
<evidence type="ECO:0000256" key="2">
    <source>
        <dbReference type="ARBA" id="ARBA00012438"/>
    </source>
</evidence>
<dbReference type="AlphaFoldDB" id="A0A3G3K2J9"/>
<evidence type="ECO:0000313" key="11">
    <source>
        <dbReference type="EMBL" id="AYQ74662.1"/>
    </source>
</evidence>
<protein>
    <recommendedName>
        <fullName evidence="2">histidine kinase</fullName>
        <ecNumber evidence="2">2.7.13.3</ecNumber>
    </recommendedName>
</protein>
<dbReference type="CDD" id="cd00082">
    <property type="entry name" value="HisKA"/>
    <property type="match status" value="1"/>
</dbReference>
<evidence type="ECO:0000256" key="4">
    <source>
        <dbReference type="ARBA" id="ARBA00022679"/>
    </source>
</evidence>
<dbReference type="EC" id="2.7.13.3" evidence="2"/>
<keyword evidence="9" id="KW-0472">Membrane</keyword>
<keyword evidence="12" id="KW-1185">Reference proteome</keyword>
<feature type="domain" description="Histidine kinase" evidence="10">
    <location>
        <begin position="212"/>
        <end position="429"/>
    </location>
</feature>
<dbReference type="KEGG" id="coh:EAV92_20110"/>
<evidence type="ECO:0000256" key="8">
    <source>
        <dbReference type="ARBA" id="ARBA00023012"/>
    </source>
</evidence>
<dbReference type="PRINTS" id="PR00344">
    <property type="entry name" value="BCTRLSENSOR"/>
</dbReference>
<dbReference type="CDD" id="cd00075">
    <property type="entry name" value="HATPase"/>
    <property type="match status" value="1"/>
</dbReference>
<keyword evidence="6 11" id="KW-0418">Kinase</keyword>
<evidence type="ECO:0000256" key="1">
    <source>
        <dbReference type="ARBA" id="ARBA00000085"/>
    </source>
</evidence>
<dbReference type="InterPro" id="IPR003594">
    <property type="entry name" value="HATPase_dom"/>
</dbReference>
<dbReference type="SUPFAM" id="SSF47384">
    <property type="entry name" value="Homodimeric domain of signal transducing histidine kinase"/>
    <property type="match status" value="1"/>
</dbReference>
<feature type="transmembrane region" description="Helical" evidence="9">
    <location>
        <begin position="122"/>
        <end position="141"/>
    </location>
</feature>
<dbReference type="InterPro" id="IPR005467">
    <property type="entry name" value="His_kinase_dom"/>
</dbReference>
<dbReference type="PANTHER" id="PTHR43711">
    <property type="entry name" value="TWO-COMPONENT HISTIDINE KINASE"/>
    <property type="match status" value="1"/>
</dbReference>
<evidence type="ECO:0000259" key="10">
    <source>
        <dbReference type="PROSITE" id="PS50109"/>
    </source>
</evidence>
<dbReference type="EMBL" id="CP033433">
    <property type="protein sequence ID" value="AYQ74662.1"/>
    <property type="molecule type" value="Genomic_DNA"/>
</dbReference>
<sequence length="449" mass="49707">MERMTSVRLGAARIWRNPPVRRLAWILAGIVLLSAVLAWLYVERSADRLHNEWLSRQTAIIGRLSADDPAKADEWARLLANPDTLTSADREKGRQLTEPYGLTPALNAGLEPIVSGYRDRSLAALFAGIVLLAVLLAVLLVREYRRQLADIHRLALTLEDTVKHNRPMAFRLYGEGELGILASGVQELSIRLRETIGQLHADKEFLKDTIADISHQLKTPLSSLIIYTDLLLEGNVDEERTREFLGTCRRELDRMEWLTLTLLKLARLEADAMLLQIRPASIPYTVERALNAVRRLAEDRQVSIVTVPPSPEAAELTEVPHDSRWLAEAIANLLKNAVEHSPSGGIVRAGWEKTPIFLRFYIEDDGPGIAEAELPRIFRKFYRGSSGGSGVGLGLPLAKTIAERHGGMLSAASRSEGGSRFVLTLPLHPLPAPEGNAAYNTVSEDTAEL</sequence>
<dbReference type="Pfam" id="PF02518">
    <property type="entry name" value="HATPase_c"/>
    <property type="match status" value="1"/>
</dbReference>
<dbReference type="SUPFAM" id="SSF55874">
    <property type="entry name" value="ATPase domain of HSP90 chaperone/DNA topoisomerase II/histidine kinase"/>
    <property type="match status" value="1"/>
</dbReference>
<name>A0A3G3K2J9_9BACL</name>
<keyword evidence="3" id="KW-0597">Phosphoprotein</keyword>
<dbReference type="Proteomes" id="UP000269097">
    <property type="component" value="Chromosome"/>
</dbReference>
<evidence type="ECO:0000313" key="12">
    <source>
        <dbReference type="Proteomes" id="UP000269097"/>
    </source>
</evidence>
<keyword evidence="8" id="KW-0902">Two-component regulatory system</keyword>
<evidence type="ECO:0000256" key="3">
    <source>
        <dbReference type="ARBA" id="ARBA00022553"/>
    </source>
</evidence>
<organism evidence="11 12">
    <name type="scientific">Cohnella candidum</name>
    <dbReference type="NCBI Taxonomy" id="2674991"/>
    <lineage>
        <taxon>Bacteria</taxon>
        <taxon>Bacillati</taxon>
        <taxon>Bacillota</taxon>
        <taxon>Bacilli</taxon>
        <taxon>Bacillales</taxon>
        <taxon>Paenibacillaceae</taxon>
        <taxon>Cohnella</taxon>
    </lineage>
</organism>
<gene>
    <name evidence="11" type="ORF">EAV92_20110</name>
</gene>
<dbReference type="Gene3D" id="3.30.565.10">
    <property type="entry name" value="Histidine kinase-like ATPase, C-terminal domain"/>
    <property type="match status" value="1"/>
</dbReference>